<evidence type="ECO:0000256" key="1">
    <source>
        <dbReference type="ARBA" id="ARBA00023157"/>
    </source>
</evidence>
<dbReference type="AlphaFoldDB" id="A0A819UGL6"/>
<dbReference type="Proteomes" id="UP000663844">
    <property type="component" value="Unassembled WGS sequence"/>
</dbReference>
<dbReference type="CDD" id="cd00112">
    <property type="entry name" value="LDLa"/>
    <property type="match status" value="1"/>
</dbReference>
<dbReference type="EMBL" id="CAJOAZ010005215">
    <property type="protein sequence ID" value="CAF4091858.1"/>
    <property type="molecule type" value="Genomic_DNA"/>
</dbReference>
<dbReference type="Gene3D" id="2.40.128.620">
    <property type="match status" value="1"/>
</dbReference>
<evidence type="ECO:0000313" key="3">
    <source>
        <dbReference type="EMBL" id="CAF4091858.1"/>
    </source>
</evidence>
<accession>A0A819UGL6</accession>
<organism evidence="3 4">
    <name type="scientific">Adineta steineri</name>
    <dbReference type="NCBI Taxonomy" id="433720"/>
    <lineage>
        <taxon>Eukaryota</taxon>
        <taxon>Metazoa</taxon>
        <taxon>Spiralia</taxon>
        <taxon>Gnathifera</taxon>
        <taxon>Rotifera</taxon>
        <taxon>Eurotatoria</taxon>
        <taxon>Bdelloidea</taxon>
        <taxon>Adinetida</taxon>
        <taxon>Adinetidae</taxon>
        <taxon>Adineta</taxon>
    </lineage>
</organism>
<keyword evidence="1" id="KW-1015">Disulfide bond</keyword>
<gene>
    <name evidence="3" type="ORF">OXD698_LOCUS34934</name>
</gene>
<dbReference type="PROSITE" id="PS50068">
    <property type="entry name" value="LDLRA_2"/>
    <property type="match status" value="1"/>
</dbReference>
<evidence type="ECO:0008006" key="5">
    <source>
        <dbReference type="Google" id="ProtNLM"/>
    </source>
</evidence>
<evidence type="ECO:0000313" key="4">
    <source>
        <dbReference type="Proteomes" id="UP000663844"/>
    </source>
</evidence>
<reference evidence="3" key="1">
    <citation type="submission" date="2021-02" db="EMBL/GenBank/DDBJ databases">
        <authorList>
            <person name="Nowell W R."/>
        </authorList>
    </citation>
    <scope>NUCLEOTIDE SEQUENCE</scope>
</reference>
<dbReference type="InterPro" id="IPR053103">
    <property type="entry name" value="IDLSRF-like_peptide"/>
</dbReference>
<protein>
    <recommendedName>
        <fullName evidence="5">Prohormone-4</fullName>
    </recommendedName>
</protein>
<dbReference type="PANTHER" id="PTHR20967">
    <property type="entry name" value="PROHORMONE-4"/>
    <property type="match status" value="1"/>
</dbReference>
<evidence type="ECO:0000256" key="2">
    <source>
        <dbReference type="PROSITE-ProRule" id="PRU00124"/>
    </source>
</evidence>
<sequence>MFYISLFHLKGCIDPSEPFQCPQSQQCIALQFICDGHPGDCPDNLEENEETCIVAKRPVKENIEKFLDAAYTLHGSKLFTFQFGEKLSRSIDENKIFWFDTLASAFSGDLAHFRNIFQLIHDGRLGDIPLFAQEAVNQGLAALVEKLYDSGFMD</sequence>
<comment type="caution">
    <text evidence="3">The sequence shown here is derived from an EMBL/GenBank/DDBJ whole genome shotgun (WGS) entry which is preliminary data.</text>
</comment>
<proteinExistence type="predicted"/>
<dbReference type="InterPro" id="IPR002172">
    <property type="entry name" value="LDrepeatLR_classA_rpt"/>
</dbReference>
<name>A0A819UGL6_9BILA</name>
<dbReference type="PANTHER" id="PTHR20967:SF0">
    <property type="entry name" value="PROHORMONE-4"/>
    <property type="match status" value="1"/>
</dbReference>
<comment type="caution">
    <text evidence="2">Lacks conserved residue(s) required for the propagation of feature annotation.</text>
</comment>